<dbReference type="InParanoid" id="A0A2P6NKD3"/>
<dbReference type="PANTHER" id="PTHR37466:SF1">
    <property type="entry name" value="SLR1628 PROTEIN"/>
    <property type="match status" value="1"/>
</dbReference>
<dbReference type="Proteomes" id="UP000241769">
    <property type="component" value="Unassembled WGS sequence"/>
</dbReference>
<dbReference type="Gene3D" id="3.30.56.110">
    <property type="entry name" value="Protein of unknown function DUF2237"/>
    <property type="match status" value="1"/>
</dbReference>
<feature type="signal peptide" evidence="1">
    <location>
        <begin position="1"/>
        <end position="22"/>
    </location>
</feature>
<accession>A0A2P6NKD3</accession>
<dbReference type="Pfam" id="PF09996">
    <property type="entry name" value="DUF2237"/>
    <property type="match status" value="1"/>
</dbReference>
<dbReference type="OrthoDB" id="1517790at2759"/>
<evidence type="ECO:0008006" key="4">
    <source>
        <dbReference type="Google" id="ProtNLM"/>
    </source>
</evidence>
<dbReference type="PANTHER" id="PTHR37466">
    <property type="entry name" value="SLR1628 PROTEIN"/>
    <property type="match status" value="1"/>
</dbReference>
<name>A0A2P6NKD3_9EUKA</name>
<feature type="chain" id="PRO_5015178269" description="DUF2237 domain-containing protein" evidence="1">
    <location>
        <begin position="23"/>
        <end position="156"/>
    </location>
</feature>
<protein>
    <recommendedName>
        <fullName evidence="4">DUF2237 domain-containing protein</fullName>
    </recommendedName>
</protein>
<evidence type="ECO:0000256" key="1">
    <source>
        <dbReference type="SAM" id="SignalP"/>
    </source>
</evidence>
<keyword evidence="3" id="KW-1185">Reference proteome</keyword>
<reference evidence="2 3" key="1">
    <citation type="journal article" date="2018" name="Genome Biol. Evol.">
        <title>Multiple Roots of Fruiting Body Formation in Amoebozoa.</title>
        <authorList>
            <person name="Hillmann F."/>
            <person name="Forbes G."/>
            <person name="Novohradska S."/>
            <person name="Ferling I."/>
            <person name="Riege K."/>
            <person name="Groth M."/>
            <person name="Westermann M."/>
            <person name="Marz M."/>
            <person name="Spaller T."/>
            <person name="Winckler T."/>
            <person name="Schaap P."/>
            <person name="Glockner G."/>
        </authorList>
    </citation>
    <scope>NUCLEOTIDE SEQUENCE [LARGE SCALE GENOMIC DNA]</scope>
    <source>
        <strain evidence="2 3">Jena</strain>
    </source>
</reference>
<dbReference type="EMBL" id="MDYQ01000064">
    <property type="protein sequence ID" value="PRP84382.1"/>
    <property type="molecule type" value="Genomic_DNA"/>
</dbReference>
<dbReference type="AlphaFoldDB" id="A0A2P6NKD3"/>
<proteinExistence type="predicted"/>
<sequence length="156" mass="17495">MHSNVRLITLFIFFVAVTSVKQSDEHHDDIDMSGKAFNVFGRPLTKCGSNPVTGFYRDGFCNTGPNDFGTHTVAAVVSDAFLQFSKKRGNDLTAPHPSFPGLKDGDRWCLCVSRWKEAYDARKEEGEAVVPRLDLEATHQKTLETVDLDILKKYQL</sequence>
<evidence type="ECO:0000313" key="2">
    <source>
        <dbReference type="EMBL" id="PRP84382.1"/>
    </source>
</evidence>
<gene>
    <name evidence="2" type="ORF">PROFUN_08247</name>
</gene>
<dbReference type="InterPro" id="IPR018714">
    <property type="entry name" value="DUF2237"/>
</dbReference>
<organism evidence="2 3">
    <name type="scientific">Planoprotostelium fungivorum</name>
    <dbReference type="NCBI Taxonomy" id="1890364"/>
    <lineage>
        <taxon>Eukaryota</taxon>
        <taxon>Amoebozoa</taxon>
        <taxon>Evosea</taxon>
        <taxon>Variosea</taxon>
        <taxon>Cavosteliida</taxon>
        <taxon>Cavosteliaceae</taxon>
        <taxon>Planoprotostelium</taxon>
    </lineage>
</organism>
<evidence type="ECO:0000313" key="3">
    <source>
        <dbReference type="Proteomes" id="UP000241769"/>
    </source>
</evidence>
<comment type="caution">
    <text evidence="2">The sequence shown here is derived from an EMBL/GenBank/DDBJ whole genome shotgun (WGS) entry which is preliminary data.</text>
</comment>
<keyword evidence="1" id="KW-0732">Signal</keyword>